<dbReference type="EMBL" id="JACBZI010000001">
    <property type="protein sequence ID" value="NYI11458.1"/>
    <property type="molecule type" value="Genomic_DNA"/>
</dbReference>
<dbReference type="PANTHER" id="PTHR37042:SF4">
    <property type="entry name" value="OUTER MEMBRANE PROTEIN RV1973"/>
    <property type="match status" value="1"/>
</dbReference>
<evidence type="ECO:0000256" key="2">
    <source>
        <dbReference type="ARBA" id="ARBA00023136"/>
    </source>
</evidence>
<sequence length="150" mass="16425">MTLLLALACVGTGLLARTAVEASTREDRRQDALEVAEQAAAAILSYDHARLDEDVEAARAFLTPSFAREYAEYTGSTVEPRARRYRAVLTTEVLASGLETIEGEEATVLLYLNQTTRSSQLVAPRLDVSTVEIRLVWTDGQWLVAGVEPI</sequence>
<protein>
    <submittedName>
        <fullName evidence="3">Mce-associated membrane protein</fullName>
    </submittedName>
</protein>
<comment type="caution">
    <text evidence="3">The sequence shown here is derived from an EMBL/GenBank/DDBJ whole genome shotgun (WGS) entry which is preliminary data.</text>
</comment>
<dbReference type="PANTHER" id="PTHR37042">
    <property type="entry name" value="OUTER MEMBRANE PROTEIN RV1973"/>
    <property type="match status" value="1"/>
</dbReference>
<keyword evidence="4" id="KW-1185">Reference proteome</keyword>
<organism evidence="3 4">
    <name type="scientific">Nocardioides marinus</name>
    <dbReference type="NCBI Taxonomy" id="374514"/>
    <lineage>
        <taxon>Bacteria</taxon>
        <taxon>Bacillati</taxon>
        <taxon>Actinomycetota</taxon>
        <taxon>Actinomycetes</taxon>
        <taxon>Propionibacteriales</taxon>
        <taxon>Nocardioidaceae</taxon>
        <taxon>Nocardioides</taxon>
    </lineage>
</organism>
<comment type="subcellular location">
    <subcellularLocation>
        <location evidence="1">Membrane</location>
    </subcellularLocation>
</comment>
<dbReference type="Proteomes" id="UP000537326">
    <property type="component" value="Unassembled WGS sequence"/>
</dbReference>
<name>A0A7Y9YFX9_9ACTN</name>
<dbReference type="SUPFAM" id="SSF54427">
    <property type="entry name" value="NTF2-like"/>
    <property type="match status" value="1"/>
</dbReference>
<proteinExistence type="predicted"/>
<gene>
    <name evidence="3" type="ORF">BKA05_002973</name>
</gene>
<evidence type="ECO:0000313" key="4">
    <source>
        <dbReference type="Proteomes" id="UP000537326"/>
    </source>
</evidence>
<dbReference type="InterPro" id="IPR032710">
    <property type="entry name" value="NTF2-like_dom_sf"/>
</dbReference>
<evidence type="ECO:0000256" key="1">
    <source>
        <dbReference type="ARBA" id="ARBA00004370"/>
    </source>
</evidence>
<evidence type="ECO:0000313" key="3">
    <source>
        <dbReference type="EMBL" id="NYI11458.1"/>
    </source>
</evidence>
<accession>A0A7Y9YFX9</accession>
<dbReference type="AlphaFoldDB" id="A0A7Y9YFX9"/>
<reference evidence="3 4" key="1">
    <citation type="submission" date="2020-07" db="EMBL/GenBank/DDBJ databases">
        <title>Sequencing the genomes of 1000 actinobacteria strains.</title>
        <authorList>
            <person name="Klenk H.-P."/>
        </authorList>
    </citation>
    <scope>NUCLEOTIDE SEQUENCE [LARGE SCALE GENOMIC DNA]</scope>
    <source>
        <strain evidence="3 4">DSM 18248</strain>
    </source>
</reference>
<dbReference type="GO" id="GO:0016020">
    <property type="term" value="C:membrane"/>
    <property type="evidence" value="ECO:0007669"/>
    <property type="project" value="UniProtKB-SubCell"/>
</dbReference>
<keyword evidence="2" id="KW-0472">Membrane</keyword>
<dbReference type="RefSeq" id="WP_179532147.1">
    <property type="nucleotide sequence ID" value="NZ_BAAAPP010000008.1"/>
</dbReference>